<keyword evidence="2" id="KW-1185">Reference proteome</keyword>
<accession>A0ABP7AQB1</accession>
<organism evidence="1 2">
    <name type="scientific">Lentzea roselyniae</name>
    <dbReference type="NCBI Taxonomy" id="531940"/>
    <lineage>
        <taxon>Bacteria</taxon>
        <taxon>Bacillati</taxon>
        <taxon>Actinomycetota</taxon>
        <taxon>Actinomycetes</taxon>
        <taxon>Pseudonocardiales</taxon>
        <taxon>Pseudonocardiaceae</taxon>
        <taxon>Lentzea</taxon>
    </lineage>
</organism>
<reference evidence="2" key="1">
    <citation type="journal article" date="2019" name="Int. J. Syst. Evol. Microbiol.">
        <title>The Global Catalogue of Microorganisms (GCM) 10K type strain sequencing project: providing services to taxonomists for standard genome sequencing and annotation.</title>
        <authorList>
            <consortium name="The Broad Institute Genomics Platform"/>
            <consortium name="The Broad Institute Genome Sequencing Center for Infectious Disease"/>
            <person name="Wu L."/>
            <person name="Ma J."/>
        </authorList>
    </citation>
    <scope>NUCLEOTIDE SEQUENCE [LARGE SCALE GENOMIC DNA]</scope>
    <source>
        <strain evidence="2">JCM 17494</strain>
    </source>
</reference>
<dbReference type="RefSeq" id="WP_346129917.1">
    <property type="nucleotide sequence ID" value="NZ_BAABBE010000006.1"/>
</dbReference>
<evidence type="ECO:0000313" key="2">
    <source>
        <dbReference type="Proteomes" id="UP001500711"/>
    </source>
</evidence>
<dbReference type="EMBL" id="BAABBE010000006">
    <property type="protein sequence ID" value="GAA3638186.1"/>
    <property type="molecule type" value="Genomic_DNA"/>
</dbReference>
<sequence>MSTYFAALSAAMAHQMTQPSPSAPAADRCEWWFDHSELLIDVADASDAQAVESRRARELACEAIAEACRIAREAVA</sequence>
<comment type="caution">
    <text evidence="1">The sequence shown here is derived from an EMBL/GenBank/DDBJ whole genome shotgun (WGS) entry which is preliminary data.</text>
</comment>
<protein>
    <submittedName>
        <fullName evidence="1">Uncharacterized protein</fullName>
    </submittedName>
</protein>
<evidence type="ECO:0000313" key="1">
    <source>
        <dbReference type="EMBL" id="GAA3638186.1"/>
    </source>
</evidence>
<proteinExistence type="predicted"/>
<name>A0ABP7AQB1_9PSEU</name>
<gene>
    <name evidence="1" type="ORF">GCM10022267_25850</name>
</gene>
<dbReference type="Proteomes" id="UP001500711">
    <property type="component" value="Unassembled WGS sequence"/>
</dbReference>